<accession>A0ABY4KI78</accession>
<sequence length="416" mass="48736">MKIIQTIKNNKQFQHFSIYGIGQFFNLILPFIAIPYIISICGEENFGKIGVGLGIAFFLLVFIDYGTDILGVKYIAINRDDKKLIGDYYRIVFLSKIFLTLIVIFLSTLSYFFIPYFKENQNTLLLGFTILISQLLNPIWVFQGLEKYNWITLINVSSKALYLVFIFLFIKQAEDYVFVNFFFGLGLIIPNTIGSVKIIRYFKVNLLDFSKNDIKSYLKEDFSFCFSQLFIALKNYSPIIVIGYFSGFKVAGYYKIIEQIIMPIRTYLQVYFRFFYPKLSYKLALNSNQGMSFWKKINLYNFILIIFLIISIYIFSQEILKIFKVDDSVIRELSDTLNFFLIYPLIFTITFALEMLYFIIGKRTNYVRYVIYTVMLNILLMCLLTPKLEIVGVIVSLIVSELILIVLYLTSLKKVR</sequence>
<keyword evidence="3 6" id="KW-0812">Transmembrane</keyword>
<keyword evidence="4 6" id="KW-1133">Transmembrane helix</keyword>
<reference evidence="7" key="1">
    <citation type="submission" date="2022-04" db="EMBL/GenBank/DDBJ databases">
        <title>Consumption of N2O by Flavobacterium azooxidireducens sp. nov. isolated from Decomposing Leaf Litter of Phragmites australis (Cav.).</title>
        <authorList>
            <person name="Behrendt U."/>
            <person name="Spanner T."/>
            <person name="Augustin J."/>
            <person name="Horn M.A."/>
            <person name="Kolb S."/>
            <person name="Ulrich A."/>
        </authorList>
    </citation>
    <scope>NUCLEOTIDE SEQUENCE</scope>
    <source>
        <strain evidence="7">IGB 4-14</strain>
    </source>
</reference>
<feature type="transmembrane region" description="Helical" evidence="6">
    <location>
        <begin position="297"/>
        <end position="316"/>
    </location>
</feature>
<evidence type="ECO:0000256" key="2">
    <source>
        <dbReference type="ARBA" id="ARBA00022475"/>
    </source>
</evidence>
<organism evidence="7 8">
    <name type="scientific">Flavobacterium azooxidireducens</name>
    <dbReference type="NCBI Taxonomy" id="1871076"/>
    <lineage>
        <taxon>Bacteria</taxon>
        <taxon>Pseudomonadati</taxon>
        <taxon>Bacteroidota</taxon>
        <taxon>Flavobacteriia</taxon>
        <taxon>Flavobacteriales</taxon>
        <taxon>Flavobacteriaceae</taxon>
        <taxon>Flavobacterium</taxon>
    </lineage>
</organism>
<dbReference type="Proteomes" id="UP000830583">
    <property type="component" value="Chromosome"/>
</dbReference>
<feature type="transmembrane region" description="Helical" evidence="6">
    <location>
        <begin position="97"/>
        <end position="117"/>
    </location>
</feature>
<feature type="transmembrane region" description="Helical" evidence="6">
    <location>
        <begin position="16"/>
        <end position="38"/>
    </location>
</feature>
<feature type="transmembrane region" description="Helical" evidence="6">
    <location>
        <begin position="366"/>
        <end position="384"/>
    </location>
</feature>
<name>A0ABY4KI78_9FLAO</name>
<feature type="transmembrane region" description="Helical" evidence="6">
    <location>
        <begin position="222"/>
        <end position="244"/>
    </location>
</feature>
<evidence type="ECO:0000256" key="4">
    <source>
        <dbReference type="ARBA" id="ARBA00022989"/>
    </source>
</evidence>
<evidence type="ECO:0000256" key="1">
    <source>
        <dbReference type="ARBA" id="ARBA00004651"/>
    </source>
</evidence>
<dbReference type="EMBL" id="CP096205">
    <property type="protein sequence ID" value="UPQ80529.1"/>
    <property type="molecule type" value="Genomic_DNA"/>
</dbReference>
<dbReference type="InterPro" id="IPR050833">
    <property type="entry name" value="Poly_Biosynth_Transport"/>
</dbReference>
<evidence type="ECO:0000313" key="7">
    <source>
        <dbReference type="EMBL" id="UPQ80529.1"/>
    </source>
</evidence>
<feature type="transmembrane region" description="Helical" evidence="6">
    <location>
        <begin position="176"/>
        <end position="202"/>
    </location>
</feature>
<evidence type="ECO:0000256" key="5">
    <source>
        <dbReference type="ARBA" id="ARBA00023136"/>
    </source>
</evidence>
<dbReference type="PANTHER" id="PTHR30250">
    <property type="entry name" value="PST FAMILY PREDICTED COLANIC ACID TRANSPORTER"/>
    <property type="match status" value="1"/>
</dbReference>
<evidence type="ECO:0000256" key="3">
    <source>
        <dbReference type="ARBA" id="ARBA00022692"/>
    </source>
</evidence>
<dbReference type="Pfam" id="PF01943">
    <property type="entry name" value="Polysacc_synt"/>
    <property type="match status" value="1"/>
</dbReference>
<dbReference type="PANTHER" id="PTHR30250:SF11">
    <property type="entry name" value="O-ANTIGEN TRANSPORTER-RELATED"/>
    <property type="match status" value="1"/>
</dbReference>
<feature type="transmembrane region" description="Helical" evidence="6">
    <location>
        <begin position="50"/>
        <end position="76"/>
    </location>
</feature>
<protein>
    <submittedName>
        <fullName evidence="7">Oligosaccharide flippase family protein</fullName>
    </submittedName>
</protein>
<dbReference type="RefSeq" id="WP_248436423.1">
    <property type="nucleotide sequence ID" value="NZ_CP096205.1"/>
</dbReference>
<comment type="subcellular location">
    <subcellularLocation>
        <location evidence="1">Cell membrane</location>
        <topology evidence="1">Multi-pass membrane protein</topology>
    </subcellularLocation>
</comment>
<keyword evidence="2" id="KW-1003">Cell membrane</keyword>
<evidence type="ECO:0000256" key="6">
    <source>
        <dbReference type="SAM" id="Phobius"/>
    </source>
</evidence>
<keyword evidence="5 6" id="KW-0472">Membrane</keyword>
<feature type="transmembrane region" description="Helical" evidence="6">
    <location>
        <begin position="390"/>
        <end position="410"/>
    </location>
</feature>
<proteinExistence type="predicted"/>
<evidence type="ECO:0000313" key="8">
    <source>
        <dbReference type="Proteomes" id="UP000830583"/>
    </source>
</evidence>
<keyword evidence="8" id="KW-1185">Reference proteome</keyword>
<gene>
    <name evidence="7" type="ORF">M0M57_06730</name>
</gene>
<feature type="transmembrane region" description="Helical" evidence="6">
    <location>
        <begin position="149"/>
        <end position="170"/>
    </location>
</feature>
<feature type="transmembrane region" description="Helical" evidence="6">
    <location>
        <begin position="336"/>
        <end position="359"/>
    </location>
</feature>
<dbReference type="InterPro" id="IPR002797">
    <property type="entry name" value="Polysacc_synth"/>
</dbReference>